<feature type="transmembrane region" description="Helical" evidence="1">
    <location>
        <begin position="399"/>
        <end position="416"/>
    </location>
</feature>
<proteinExistence type="predicted"/>
<feature type="transmembrane region" description="Helical" evidence="1">
    <location>
        <begin position="499"/>
        <end position="520"/>
    </location>
</feature>
<feature type="transmembrane region" description="Helical" evidence="1">
    <location>
        <begin position="436"/>
        <end position="456"/>
    </location>
</feature>
<accession>A0AAD2D921</accession>
<keyword evidence="2" id="KW-0732">Signal</keyword>
<dbReference type="EMBL" id="CAMPGE010027841">
    <property type="protein sequence ID" value="CAI2385432.1"/>
    <property type="molecule type" value="Genomic_DNA"/>
</dbReference>
<keyword evidence="1" id="KW-0472">Membrane</keyword>
<organism evidence="3 4">
    <name type="scientific">Euplotes crassus</name>
    <dbReference type="NCBI Taxonomy" id="5936"/>
    <lineage>
        <taxon>Eukaryota</taxon>
        <taxon>Sar</taxon>
        <taxon>Alveolata</taxon>
        <taxon>Ciliophora</taxon>
        <taxon>Intramacronucleata</taxon>
        <taxon>Spirotrichea</taxon>
        <taxon>Hypotrichia</taxon>
        <taxon>Euplotida</taxon>
        <taxon>Euplotidae</taxon>
        <taxon>Moneuplotes</taxon>
    </lineage>
</organism>
<comment type="caution">
    <text evidence="3">The sequence shown here is derived from an EMBL/GenBank/DDBJ whole genome shotgun (WGS) entry which is preliminary data.</text>
</comment>
<evidence type="ECO:0000313" key="4">
    <source>
        <dbReference type="Proteomes" id="UP001295684"/>
    </source>
</evidence>
<feature type="transmembrane region" description="Helical" evidence="1">
    <location>
        <begin position="200"/>
        <end position="224"/>
    </location>
</feature>
<name>A0AAD2D921_EUPCR</name>
<keyword evidence="4" id="KW-1185">Reference proteome</keyword>
<evidence type="ECO:0000313" key="3">
    <source>
        <dbReference type="EMBL" id="CAI2385432.1"/>
    </source>
</evidence>
<gene>
    <name evidence="3" type="ORF">ECRASSUSDP1_LOCUS26996</name>
</gene>
<feature type="transmembrane region" description="Helical" evidence="1">
    <location>
        <begin position="655"/>
        <end position="679"/>
    </location>
</feature>
<feature type="transmembrane region" description="Helical" evidence="1">
    <location>
        <begin position="611"/>
        <end position="635"/>
    </location>
</feature>
<feature type="chain" id="PRO_5042253833" description="Nose resistant-to-fluoxetine protein N-terminal domain-containing protein" evidence="2">
    <location>
        <begin position="17"/>
        <end position="822"/>
    </location>
</feature>
<evidence type="ECO:0000256" key="2">
    <source>
        <dbReference type="SAM" id="SignalP"/>
    </source>
</evidence>
<evidence type="ECO:0000256" key="1">
    <source>
        <dbReference type="SAM" id="Phobius"/>
    </source>
</evidence>
<feature type="transmembrane region" description="Helical" evidence="1">
    <location>
        <begin position="691"/>
        <end position="716"/>
    </location>
</feature>
<evidence type="ECO:0008006" key="5">
    <source>
        <dbReference type="Google" id="ProtNLM"/>
    </source>
</evidence>
<dbReference type="PANTHER" id="PTHR11161:SF0">
    <property type="entry name" value="O-ACYLTRANSFERASE LIKE PROTEIN"/>
    <property type="match status" value="1"/>
</dbReference>
<protein>
    <recommendedName>
        <fullName evidence="5">Nose resistant-to-fluoxetine protein N-terminal domain-containing protein</fullName>
    </recommendedName>
</protein>
<feature type="transmembrane region" description="Helical" evidence="1">
    <location>
        <begin position="375"/>
        <end position="392"/>
    </location>
</feature>
<dbReference type="InterPro" id="IPR052728">
    <property type="entry name" value="O2_lipid_transport_reg"/>
</dbReference>
<dbReference type="AlphaFoldDB" id="A0AAD2D921"/>
<feature type="transmembrane region" description="Helical" evidence="1">
    <location>
        <begin position="728"/>
        <end position="750"/>
    </location>
</feature>
<feature type="transmembrane region" description="Helical" evidence="1">
    <location>
        <begin position="572"/>
        <end position="590"/>
    </location>
</feature>
<feature type="transmembrane region" description="Helical" evidence="1">
    <location>
        <begin position="527"/>
        <end position="548"/>
    </location>
</feature>
<dbReference type="PANTHER" id="PTHR11161">
    <property type="entry name" value="O-ACYLTRANSFERASE"/>
    <property type="match status" value="1"/>
</dbReference>
<keyword evidence="1" id="KW-0812">Transmembrane</keyword>
<reference evidence="3" key="1">
    <citation type="submission" date="2023-07" db="EMBL/GenBank/DDBJ databases">
        <authorList>
            <consortium name="AG Swart"/>
            <person name="Singh M."/>
            <person name="Singh A."/>
            <person name="Seah K."/>
            <person name="Emmerich C."/>
        </authorList>
    </citation>
    <scope>NUCLEOTIDE SEQUENCE</scope>
    <source>
        <strain evidence="3">DP1</strain>
    </source>
</reference>
<feature type="transmembrane region" description="Helical" evidence="1">
    <location>
        <begin position="352"/>
        <end position="369"/>
    </location>
</feature>
<dbReference type="Proteomes" id="UP001295684">
    <property type="component" value="Unassembled WGS sequence"/>
</dbReference>
<keyword evidence="1" id="KW-1133">Transmembrane helix</keyword>
<feature type="signal peptide" evidence="2">
    <location>
        <begin position="1"/>
        <end position="16"/>
    </location>
</feature>
<sequence>MLINLISLILLSAGRRVTFKSKHNSEPALSARLTQGIIEQLASATVRVHDADEFEIMQSNFRQNKKAENYDKCYEAFNAYTKDMFSGSYRIMLGSQFSDVGDLGDYRQCDNVENADYNILQLNITMLPIDIRLGLCLPSECNWTIMKRAGEIISETLSKLAKSLALRFNIGILINNNVGLQVYFFQPTARNKQATEESGASAAAVAGFIGFLAFLAFFGSLATLKQPSKISAPPSDNIKKETSQVEQQQEQEYAMRDTAAQTIKTRTSEFLRPNSFQNRLGQNEEAKERENSLFTKDQAPPKLETIQEEESDTILRRYFRCFSIQDNLEHLISPKRNKLDDPELDVIEAMKVITLCWGIIMYSSLYALTSTCRNLPILLYFFQLLLFSFISSANKAGDFFFMIFTMMGFIKVNQLYDIRKGLGLLDYAGIILHNFLKIAPVYYFVFFAGWMMVPIFSTGANWFVSERLFVSCSSDWPFVLTFLNTYFPYFTKALEGCYYWAYLIPHYFLYSFFFPIWIIIYRRNTKVFLCLLFLLYVAGVIIVGYIAYANKLTVGILTFEDYYLYTYQFNKVHTKLFNLAIGLYAGYLYLRILKYRKASDYDKKKHFMIIHFFNNSLLANIALYLYAVGMIIFISGIPKSANENGYSWTRWQNTIYFALGSTGYLSSVLAFMFIIFFGYGNAMKKVLSSKVWISLSKLCLGCYLIYPIVITIGFTATDDTYFASYPTLIYTFVANVCISFLASFGLYMLFQAPVNGLIRVTKGIMLSDKIQTLEKFTIPPLEDQEIPQNEEEEKSLLPSHREESRLFITNKAFRLAVRQDIS</sequence>